<dbReference type="GO" id="GO:0005886">
    <property type="term" value="C:plasma membrane"/>
    <property type="evidence" value="ECO:0007669"/>
    <property type="project" value="TreeGrafter"/>
</dbReference>
<evidence type="ECO:0000256" key="4">
    <source>
        <dbReference type="RuleBase" id="RU367011"/>
    </source>
</evidence>
<keyword evidence="3 4" id="KW-0862">Zinc</keyword>
<dbReference type="InterPro" id="IPR023561">
    <property type="entry name" value="Carbonic_anhydrase_a-class"/>
</dbReference>
<dbReference type="PANTHER" id="PTHR18952:SF200">
    <property type="entry name" value="CARBONIC ANHYDRASE"/>
    <property type="match status" value="1"/>
</dbReference>
<dbReference type="PROSITE" id="PS51144">
    <property type="entry name" value="ALPHA_CA_2"/>
    <property type="match status" value="2"/>
</dbReference>
<keyword evidence="2 4" id="KW-0479">Metal-binding</keyword>
<feature type="compositionally biased region" description="Low complexity" evidence="5">
    <location>
        <begin position="291"/>
        <end position="344"/>
    </location>
</feature>
<dbReference type="GeneID" id="115812572"/>
<feature type="domain" description="Alpha-carbonic anhydrase" evidence="6">
    <location>
        <begin position="348"/>
        <end position="486"/>
    </location>
</feature>
<evidence type="ECO:0000256" key="1">
    <source>
        <dbReference type="ARBA" id="ARBA00010718"/>
    </source>
</evidence>
<reference evidence="8" key="1">
    <citation type="submission" date="2025-08" db="UniProtKB">
        <authorList>
            <consortium name="RefSeq"/>
        </authorList>
    </citation>
    <scope>IDENTIFICATION</scope>
</reference>
<dbReference type="Proteomes" id="UP000504632">
    <property type="component" value="Chromosome 5"/>
</dbReference>
<dbReference type="InParanoid" id="A0A6J2VI00"/>
<evidence type="ECO:0000256" key="3">
    <source>
        <dbReference type="ARBA" id="ARBA00022833"/>
    </source>
</evidence>
<dbReference type="Pfam" id="PF00194">
    <property type="entry name" value="Carb_anhydrase"/>
    <property type="match status" value="3"/>
</dbReference>
<dbReference type="OrthoDB" id="429145at2759"/>
<dbReference type="PROSITE" id="PS00162">
    <property type="entry name" value="ALPHA_CA_1"/>
    <property type="match status" value="1"/>
</dbReference>
<dbReference type="Gene3D" id="3.10.200.10">
    <property type="entry name" value="Alpha carbonic anhydrase"/>
    <property type="match status" value="3"/>
</dbReference>
<keyword evidence="4" id="KW-0456">Lyase</keyword>
<dbReference type="PANTHER" id="PTHR18952">
    <property type="entry name" value="CARBONIC ANHYDRASE"/>
    <property type="match status" value="1"/>
</dbReference>
<comment type="function">
    <text evidence="4">Reversible hydration of carbon dioxide.</text>
</comment>
<dbReference type="GO" id="GO:0004089">
    <property type="term" value="F:carbonate dehydratase activity"/>
    <property type="evidence" value="ECO:0007669"/>
    <property type="project" value="UniProtKB-UniRule"/>
</dbReference>
<dbReference type="InterPro" id="IPR036398">
    <property type="entry name" value="CA_dom_sf"/>
</dbReference>
<dbReference type="SMART" id="SM01057">
    <property type="entry name" value="Carb_anhydrase"/>
    <property type="match status" value="2"/>
</dbReference>
<evidence type="ECO:0000256" key="2">
    <source>
        <dbReference type="ARBA" id="ARBA00022723"/>
    </source>
</evidence>
<dbReference type="RefSeq" id="XP_030630916.1">
    <property type="nucleotide sequence ID" value="XM_030775056.1"/>
</dbReference>
<protein>
    <recommendedName>
        <fullName evidence="4">Carbonic anhydrase</fullName>
        <ecNumber evidence="4">4.2.1.1</ecNumber>
    </recommendedName>
</protein>
<evidence type="ECO:0000313" key="8">
    <source>
        <dbReference type="RefSeq" id="XP_030630916.1"/>
    </source>
</evidence>
<gene>
    <name evidence="8" type="primary">LOC115812572</name>
</gene>
<sequence length="486" mass="53888">MGTPHLMNGVNVLPQRAQEHSPTPLLYADNVAHWGELYSNCDGHSQSPINIDTANVISQEELGEFTFTNFNSTDALKHLMNNGHTVQCTLEEGMVHIGNGGLNYNYSCLQFHFHWGTEDFDHYPGSEHSVDGQRYPVEVQDGENDAMSEAWKNFTHYLSDVSTEGSNVSISDPISIQDLLVGVDFTKYYRYSGSLTTPTCNEAVVWTVFHTPIKINRELLRQFPKTFDFESIYRPQQSLNNRTVKASAAFGMDSHTSVKCVLEDGMVEIAGGGLDHMYSTLQFHFHWGTHSSQSTPTSASSETTHSPDASHSHRSSASHGSSDSSHTDSTPTSDSSSSGESPGDIYGGSEHTVDSQRYSMEMHIVSKRKDLGVDEAKQAQDGFAVLGFFIEAEEGGPTPDAWMKFAEHLSELQSIDSTITFHHNISIDDLIGDVDRTSYYRYMGSLTTPLCNEAVVWTIFKDPIKLDRSLLIVFWGHARTMAMGAI</sequence>
<comment type="similarity">
    <text evidence="1 4">Belongs to the alpha-carbonic anhydrase family.</text>
</comment>
<accession>A0A6J2VI00</accession>
<dbReference type="EC" id="4.2.1.1" evidence="4"/>
<evidence type="ECO:0000259" key="6">
    <source>
        <dbReference type="PROSITE" id="PS51144"/>
    </source>
</evidence>
<comment type="cofactor">
    <cofactor evidence="4">
        <name>Zn(2+)</name>
        <dbReference type="ChEBI" id="CHEBI:29105"/>
    </cofactor>
</comment>
<feature type="region of interest" description="Disordered" evidence="5">
    <location>
        <begin position="291"/>
        <end position="351"/>
    </location>
</feature>
<dbReference type="SUPFAM" id="SSF51069">
    <property type="entry name" value="Carbonic anhydrase"/>
    <property type="match status" value="2"/>
</dbReference>
<keyword evidence="7" id="KW-1185">Reference proteome</keyword>
<proteinExistence type="inferred from homology"/>
<dbReference type="InterPro" id="IPR018338">
    <property type="entry name" value="Carbonic_anhydrase_a-class_CS"/>
</dbReference>
<dbReference type="InterPro" id="IPR001148">
    <property type="entry name" value="CA_dom"/>
</dbReference>
<evidence type="ECO:0000313" key="7">
    <source>
        <dbReference type="Proteomes" id="UP000504632"/>
    </source>
</evidence>
<comment type="catalytic activity">
    <reaction evidence="4">
        <text>hydrogencarbonate + H(+) = CO2 + H2O</text>
        <dbReference type="Rhea" id="RHEA:10748"/>
        <dbReference type="ChEBI" id="CHEBI:15377"/>
        <dbReference type="ChEBI" id="CHEBI:15378"/>
        <dbReference type="ChEBI" id="CHEBI:16526"/>
        <dbReference type="ChEBI" id="CHEBI:17544"/>
        <dbReference type="EC" id="4.2.1.1"/>
    </reaction>
</comment>
<dbReference type="AlphaFoldDB" id="A0A6J2VI00"/>
<name>A0A6J2VI00_CHACN</name>
<feature type="domain" description="Alpha-carbonic anhydrase" evidence="6">
    <location>
        <begin position="23"/>
        <end position="248"/>
    </location>
</feature>
<dbReference type="GO" id="GO:0008270">
    <property type="term" value="F:zinc ion binding"/>
    <property type="evidence" value="ECO:0007669"/>
    <property type="project" value="UniProtKB-UniRule"/>
</dbReference>
<organism evidence="7 8">
    <name type="scientific">Chanos chanos</name>
    <name type="common">Milkfish</name>
    <name type="synonym">Mugil chanos</name>
    <dbReference type="NCBI Taxonomy" id="29144"/>
    <lineage>
        <taxon>Eukaryota</taxon>
        <taxon>Metazoa</taxon>
        <taxon>Chordata</taxon>
        <taxon>Craniata</taxon>
        <taxon>Vertebrata</taxon>
        <taxon>Euteleostomi</taxon>
        <taxon>Actinopterygii</taxon>
        <taxon>Neopterygii</taxon>
        <taxon>Teleostei</taxon>
        <taxon>Ostariophysi</taxon>
        <taxon>Gonorynchiformes</taxon>
        <taxon>Chanidae</taxon>
        <taxon>Chanos</taxon>
    </lineage>
</organism>
<evidence type="ECO:0000256" key="5">
    <source>
        <dbReference type="SAM" id="MobiDB-lite"/>
    </source>
</evidence>